<dbReference type="RefSeq" id="WP_020876792.1">
    <property type="nucleotide sequence ID" value="NZ_ATHJ01000081.1"/>
</dbReference>
<name>S7TVJ9_DESML</name>
<gene>
    <name evidence="1" type="ORF">dsmv_2361</name>
</gene>
<dbReference type="Proteomes" id="UP000014977">
    <property type="component" value="Unassembled WGS sequence"/>
</dbReference>
<keyword evidence="2" id="KW-1185">Reference proteome</keyword>
<dbReference type="STRING" id="897.B2D07_01310"/>
<dbReference type="PANTHER" id="PTHR30348:SF13">
    <property type="entry name" value="UPF0759 PROTEIN YUNF"/>
    <property type="match status" value="1"/>
</dbReference>
<organism evidence="1 2">
    <name type="scientific">Desulfococcus multivorans DSM 2059</name>
    <dbReference type="NCBI Taxonomy" id="1121405"/>
    <lineage>
        <taxon>Bacteria</taxon>
        <taxon>Pseudomonadati</taxon>
        <taxon>Thermodesulfobacteriota</taxon>
        <taxon>Desulfobacteria</taxon>
        <taxon>Desulfobacterales</taxon>
        <taxon>Desulfococcaceae</taxon>
        <taxon>Desulfococcus</taxon>
    </lineage>
</organism>
<evidence type="ECO:0008006" key="3">
    <source>
        <dbReference type="Google" id="ProtNLM"/>
    </source>
</evidence>
<dbReference type="SUPFAM" id="SSF117396">
    <property type="entry name" value="TM1631-like"/>
    <property type="match status" value="1"/>
</dbReference>
<dbReference type="PANTHER" id="PTHR30348">
    <property type="entry name" value="UNCHARACTERIZED PROTEIN YECE"/>
    <property type="match status" value="1"/>
</dbReference>
<dbReference type="AlphaFoldDB" id="S7TVJ9"/>
<comment type="caution">
    <text evidence="1">The sequence shown here is derived from an EMBL/GenBank/DDBJ whole genome shotgun (WGS) entry which is preliminary data.</text>
</comment>
<dbReference type="Gene3D" id="3.20.20.410">
    <property type="entry name" value="Protein of unknown function UPF0759"/>
    <property type="match status" value="1"/>
</dbReference>
<accession>S7TVJ9</accession>
<dbReference type="Pfam" id="PF01904">
    <property type="entry name" value="DUF72"/>
    <property type="match status" value="1"/>
</dbReference>
<dbReference type="OrthoDB" id="9780310at2"/>
<dbReference type="eggNOG" id="COG1801">
    <property type="taxonomic scope" value="Bacteria"/>
</dbReference>
<dbReference type="InterPro" id="IPR036520">
    <property type="entry name" value="UPF0759_sf"/>
</dbReference>
<sequence length="304" mass="33682">MSGRACEIFVGTSGYSYPEWTGAGFYPPGMKQREMLAFYAGRFAAVELNFTWYQMPKADALDRMRGQVPPSFLFAVKLNRTLTHEVSPGEWPENARRFREGIAPLVQSGQLGAVLVQLPPFFHRTPDRRRYLANLLEALDGLPLAVEFRHASWAAEAAAEKVAASLAARRIALVAVDAPRLPGLYPPVPPAPVGRIIPPAFFYLRLHGRNAAGWRSGVMQRQFDYDYSEAELREWTEARIPAMVDRAARGFVFFNNHVRGQAPRNAEALAALLVARGLSCKPPPGRFSPCGLSEELPWTGPSST</sequence>
<evidence type="ECO:0000313" key="1">
    <source>
        <dbReference type="EMBL" id="EPR40765.1"/>
    </source>
</evidence>
<dbReference type="EMBL" id="ATHJ01000081">
    <property type="protein sequence ID" value="EPR40765.1"/>
    <property type="molecule type" value="Genomic_DNA"/>
</dbReference>
<evidence type="ECO:0000313" key="2">
    <source>
        <dbReference type="Proteomes" id="UP000014977"/>
    </source>
</evidence>
<dbReference type="InterPro" id="IPR002763">
    <property type="entry name" value="DUF72"/>
</dbReference>
<protein>
    <recommendedName>
        <fullName evidence="3">DUF72 domain-containing protein</fullName>
    </recommendedName>
</protein>
<reference evidence="1 2" key="1">
    <citation type="journal article" date="2013" name="Genome Announc.">
        <title>Draft genome sequences for three mercury-methylating, sulfate-reducing bacteria.</title>
        <authorList>
            <person name="Brown S.D."/>
            <person name="Hurt R.A.Jr."/>
            <person name="Gilmour C.C."/>
            <person name="Elias D.A."/>
        </authorList>
    </citation>
    <scope>NUCLEOTIDE SEQUENCE [LARGE SCALE GENOMIC DNA]</scope>
    <source>
        <strain evidence="1 2">DSM 2059</strain>
    </source>
</reference>
<proteinExistence type="predicted"/>